<dbReference type="EMBL" id="CAJNON010004382">
    <property type="protein sequence ID" value="CAF1530636.1"/>
    <property type="molecule type" value="Genomic_DNA"/>
</dbReference>
<sequence>MQDNNNRISSDAAISSTEGTATPPPRSP</sequence>
<evidence type="ECO:0000256" key="1">
    <source>
        <dbReference type="SAM" id="MobiDB-lite"/>
    </source>
</evidence>
<feature type="region of interest" description="Disordered" evidence="1">
    <location>
        <begin position="1"/>
        <end position="28"/>
    </location>
</feature>
<accession>A0A815VNU4</accession>
<organism evidence="2 3">
    <name type="scientific">Adineta steineri</name>
    <dbReference type="NCBI Taxonomy" id="433720"/>
    <lineage>
        <taxon>Eukaryota</taxon>
        <taxon>Metazoa</taxon>
        <taxon>Spiralia</taxon>
        <taxon>Gnathifera</taxon>
        <taxon>Rotifera</taxon>
        <taxon>Eurotatoria</taxon>
        <taxon>Bdelloidea</taxon>
        <taxon>Adinetida</taxon>
        <taxon>Adinetidae</taxon>
        <taxon>Adineta</taxon>
    </lineage>
</organism>
<proteinExistence type="predicted"/>
<dbReference type="Proteomes" id="UP000663891">
    <property type="component" value="Unassembled WGS sequence"/>
</dbReference>
<comment type="caution">
    <text evidence="2">The sequence shown here is derived from an EMBL/GenBank/DDBJ whole genome shotgun (WGS) entry which is preliminary data.</text>
</comment>
<name>A0A815VNU4_9BILA</name>
<reference evidence="2" key="1">
    <citation type="submission" date="2021-02" db="EMBL/GenBank/DDBJ databases">
        <authorList>
            <person name="Nowell W R."/>
        </authorList>
    </citation>
    <scope>NUCLEOTIDE SEQUENCE</scope>
</reference>
<evidence type="ECO:0000313" key="2">
    <source>
        <dbReference type="EMBL" id="CAF1530636.1"/>
    </source>
</evidence>
<evidence type="ECO:0000313" key="3">
    <source>
        <dbReference type="Proteomes" id="UP000663891"/>
    </source>
</evidence>
<gene>
    <name evidence="2" type="ORF">VCS650_LOCUS43681</name>
</gene>
<feature type="non-terminal residue" evidence="2">
    <location>
        <position position="28"/>
    </location>
</feature>
<feature type="compositionally biased region" description="Polar residues" evidence="1">
    <location>
        <begin position="1"/>
        <end position="20"/>
    </location>
</feature>
<protein>
    <submittedName>
        <fullName evidence="2">Uncharacterized protein</fullName>
    </submittedName>
</protein>
<dbReference type="AlphaFoldDB" id="A0A815VNU4"/>